<keyword evidence="5 8" id="KW-1133">Transmembrane helix</keyword>
<keyword evidence="4 8" id="KW-0812">Transmembrane</keyword>
<dbReference type="GO" id="GO:0016758">
    <property type="term" value="F:hexosyltransferase activity"/>
    <property type="evidence" value="ECO:0007669"/>
    <property type="project" value="InterPro"/>
</dbReference>
<comment type="similarity">
    <text evidence="7">Belongs to the glycosyltransferase 87 family.</text>
</comment>
<keyword evidence="6 8" id="KW-0472">Membrane</keyword>
<keyword evidence="2" id="KW-1003">Cell membrane</keyword>
<feature type="transmembrane region" description="Helical" evidence="8">
    <location>
        <begin position="161"/>
        <end position="184"/>
    </location>
</feature>
<name>A0A8J3Y9T6_9ACTN</name>
<evidence type="ECO:0000256" key="2">
    <source>
        <dbReference type="ARBA" id="ARBA00022475"/>
    </source>
</evidence>
<dbReference type="Proteomes" id="UP000652013">
    <property type="component" value="Unassembled WGS sequence"/>
</dbReference>
<reference evidence="9" key="1">
    <citation type="submission" date="2021-01" db="EMBL/GenBank/DDBJ databases">
        <title>Whole genome shotgun sequence of Spirilliplanes yamanashiensis NBRC 15828.</title>
        <authorList>
            <person name="Komaki H."/>
            <person name="Tamura T."/>
        </authorList>
    </citation>
    <scope>NUCLEOTIDE SEQUENCE</scope>
    <source>
        <strain evidence="9">NBRC 15828</strain>
    </source>
</reference>
<organism evidence="9 10">
    <name type="scientific">Spirilliplanes yamanashiensis</name>
    <dbReference type="NCBI Taxonomy" id="42233"/>
    <lineage>
        <taxon>Bacteria</taxon>
        <taxon>Bacillati</taxon>
        <taxon>Actinomycetota</taxon>
        <taxon>Actinomycetes</taxon>
        <taxon>Micromonosporales</taxon>
        <taxon>Micromonosporaceae</taxon>
        <taxon>Spirilliplanes</taxon>
    </lineage>
</organism>
<dbReference type="AlphaFoldDB" id="A0A8J3Y9T6"/>
<dbReference type="EMBL" id="BOOY01000025">
    <property type="protein sequence ID" value="GIJ03917.1"/>
    <property type="molecule type" value="Genomic_DNA"/>
</dbReference>
<evidence type="ECO:0000256" key="6">
    <source>
        <dbReference type="ARBA" id="ARBA00023136"/>
    </source>
</evidence>
<sequence length="281" mass="30259">MSGRRAWALAGLIAATAVFLVTVPAFRHFFDLGVYRGAVRWWLLGEAPLYEFRYDGTEYGFTYPPFAAVAMSPLALTSWPVAVALSLAANAAVVVLLLRRLVLPLLRRPGRHRPTAAVVAACAVLVFEPVRDTFSYGQVNLLLLALVLADHRLLERGSRWAGAGIGLAAAVKLTPAIFVLYLIVAGRRRAAAVAAGTAAAATALAALVAPGATREFWTSALWDTGRVGDLAYVSNQSLRGALARLDVPHGRRRKCICLDLRDLAGDRPGTRRDRSGTEQNF</sequence>
<evidence type="ECO:0000256" key="5">
    <source>
        <dbReference type="ARBA" id="ARBA00022989"/>
    </source>
</evidence>
<proteinExistence type="inferred from homology"/>
<accession>A0A8J3Y9T6</accession>
<protein>
    <recommendedName>
        <fullName evidence="11">DUF2029 domain-containing protein</fullName>
    </recommendedName>
</protein>
<comment type="subcellular location">
    <subcellularLocation>
        <location evidence="1">Cell membrane</location>
        <topology evidence="1">Multi-pass membrane protein</topology>
    </subcellularLocation>
</comment>
<evidence type="ECO:0000313" key="10">
    <source>
        <dbReference type="Proteomes" id="UP000652013"/>
    </source>
</evidence>
<dbReference type="RefSeq" id="WP_203939166.1">
    <property type="nucleotide sequence ID" value="NZ_BAAAGJ010000002.1"/>
</dbReference>
<feature type="transmembrane region" description="Helical" evidence="8">
    <location>
        <begin position="7"/>
        <end position="26"/>
    </location>
</feature>
<comment type="caution">
    <text evidence="9">The sequence shown here is derived from an EMBL/GenBank/DDBJ whole genome shotgun (WGS) entry which is preliminary data.</text>
</comment>
<evidence type="ECO:0008006" key="11">
    <source>
        <dbReference type="Google" id="ProtNLM"/>
    </source>
</evidence>
<keyword evidence="3" id="KW-0808">Transferase</keyword>
<dbReference type="InterPro" id="IPR018584">
    <property type="entry name" value="GT87"/>
</dbReference>
<feature type="transmembrane region" description="Helical" evidence="8">
    <location>
        <begin position="190"/>
        <end position="209"/>
    </location>
</feature>
<dbReference type="Pfam" id="PF09594">
    <property type="entry name" value="GT87"/>
    <property type="match status" value="1"/>
</dbReference>
<evidence type="ECO:0000256" key="3">
    <source>
        <dbReference type="ARBA" id="ARBA00022679"/>
    </source>
</evidence>
<evidence type="ECO:0000256" key="1">
    <source>
        <dbReference type="ARBA" id="ARBA00004651"/>
    </source>
</evidence>
<dbReference type="GO" id="GO:0005886">
    <property type="term" value="C:plasma membrane"/>
    <property type="evidence" value="ECO:0007669"/>
    <property type="project" value="UniProtKB-SubCell"/>
</dbReference>
<evidence type="ECO:0000256" key="4">
    <source>
        <dbReference type="ARBA" id="ARBA00022692"/>
    </source>
</evidence>
<evidence type="ECO:0000313" key="9">
    <source>
        <dbReference type="EMBL" id="GIJ03917.1"/>
    </source>
</evidence>
<evidence type="ECO:0000256" key="7">
    <source>
        <dbReference type="ARBA" id="ARBA00024033"/>
    </source>
</evidence>
<feature type="transmembrane region" description="Helical" evidence="8">
    <location>
        <begin position="79"/>
        <end position="98"/>
    </location>
</feature>
<keyword evidence="10" id="KW-1185">Reference proteome</keyword>
<evidence type="ECO:0000256" key="8">
    <source>
        <dbReference type="SAM" id="Phobius"/>
    </source>
</evidence>
<gene>
    <name evidence="9" type="ORF">Sya03_32690</name>
</gene>